<dbReference type="Gene3D" id="3.20.20.80">
    <property type="entry name" value="Glycosidases"/>
    <property type="match status" value="1"/>
</dbReference>
<evidence type="ECO:0000313" key="10">
    <source>
        <dbReference type="Proteomes" id="UP000583101"/>
    </source>
</evidence>
<feature type="region of interest" description="Disordered" evidence="4">
    <location>
        <begin position="33"/>
        <end position="66"/>
    </location>
</feature>
<evidence type="ECO:0000313" key="8">
    <source>
        <dbReference type="EMBL" id="TEW67751.1"/>
    </source>
</evidence>
<proteinExistence type="inferred from homology"/>
<dbReference type="InterPro" id="IPR017853">
    <property type="entry name" value="GH"/>
</dbReference>
<dbReference type="SUPFAM" id="SSF51445">
    <property type="entry name" value="(Trans)glycosidases"/>
    <property type="match status" value="1"/>
</dbReference>
<keyword evidence="1 3" id="KW-0378">Hydrolase</keyword>
<reference evidence="8" key="2">
    <citation type="submission" date="2019-03" db="EMBL/GenBank/DDBJ databases">
        <authorList>
            <person name="Yan Y.-Q."/>
            <person name="Du Z.-J."/>
        </authorList>
    </citation>
    <scope>NUCLEOTIDE SEQUENCE</scope>
    <source>
        <strain evidence="8">PP-F2FG21</strain>
    </source>
</reference>
<dbReference type="InterPro" id="IPR001547">
    <property type="entry name" value="Glyco_hydro_5"/>
</dbReference>
<dbReference type="AlphaFoldDB" id="A0A4Y8AHY1"/>
<accession>A0A4Y8AHY1</accession>
<dbReference type="GO" id="GO:0004553">
    <property type="term" value="F:hydrolase activity, hydrolyzing O-glycosyl compounds"/>
    <property type="evidence" value="ECO:0007669"/>
    <property type="project" value="InterPro"/>
</dbReference>
<dbReference type="Pfam" id="PF00150">
    <property type="entry name" value="Cellulase"/>
    <property type="match status" value="1"/>
</dbReference>
<keyword evidence="10" id="KW-1185">Reference proteome</keyword>
<dbReference type="Proteomes" id="UP000583101">
    <property type="component" value="Unassembled WGS sequence"/>
</dbReference>
<evidence type="ECO:0000313" key="7">
    <source>
        <dbReference type="EMBL" id="MBB3968610.1"/>
    </source>
</evidence>
<evidence type="ECO:0000256" key="1">
    <source>
        <dbReference type="ARBA" id="ARBA00022801"/>
    </source>
</evidence>
<dbReference type="Proteomes" id="UP000297248">
    <property type="component" value="Unassembled WGS sequence"/>
</dbReference>
<evidence type="ECO:0000256" key="5">
    <source>
        <dbReference type="SAM" id="SignalP"/>
    </source>
</evidence>
<name>A0A4Y8AHY1_9SPHI</name>
<evidence type="ECO:0000259" key="6">
    <source>
        <dbReference type="Pfam" id="PF00150"/>
    </source>
</evidence>
<dbReference type="OrthoDB" id="1312312at2"/>
<dbReference type="EMBL" id="SNQG01000002">
    <property type="protein sequence ID" value="TEW67751.1"/>
    <property type="molecule type" value="Genomic_DNA"/>
</dbReference>
<evidence type="ECO:0000256" key="3">
    <source>
        <dbReference type="RuleBase" id="RU361153"/>
    </source>
</evidence>
<dbReference type="EMBL" id="JACIEG010000002">
    <property type="protein sequence ID" value="MBB3968610.1"/>
    <property type="molecule type" value="Genomic_DNA"/>
</dbReference>
<gene>
    <name evidence="8" type="ORF">E2R65_07120</name>
    <name evidence="7" type="ORF">GGR35_001202</name>
</gene>
<feature type="signal peptide" evidence="5">
    <location>
        <begin position="1"/>
        <end position="22"/>
    </location>
</feature>
<dbReference type="GO" id="GO:0000272">
    <property type="term" value="P:polysaccharide catabolic process"/>
    <property type="evidence" value="ECO:0007669"/>
    <property type="project" value="InterPro"/>
</dbReference>
<keyword evidence="2 3" id="KW-0326">Glycosidase</keyword>
<comment type="caution">
    <text evidence="8">The sequence shown here is derived from an EMBL/GenBank/DDBJ whole genome shotgun (WGS) entry which is preliminary data.</text>
</comment>
<organism evidence="8 9">
    <name type="scientific">Mucilaginibacter phyllosphaerae</name>
    <dbReference type="NCBI Taxonomy" id="1812349"/>
    <lineage>
        <taxon>Bacteria</taxon>
        <taxon>Pseudomonadati</taxon>
        <taxon>Bacteroidota</taxon>
        <taxon>Sphingobacteriia</taxon>
        <taxon>Sphingobacteriales</taxon>
        <taxon>Sphingobacteriaceae</taxon>
        <taxon>Mucilaginibacter</taxon>
    </lineage>
</organism>
<reference evidence="8 9" key="1">
    <citation type="journal article" date="2016" name="Int. J. Syst. Evol. Microbiol.">
        <title>Proposal of Mucilaginibacter phyllosphaerae sp. nov. isolated from the phyllosphere of Galium album.</title>
        <authorList>
            <person name="Aydogan E.L."/>
            <person name="Busse H.J."/>
            <person name="Moser G."/>
            <person name="Muller C."/>
            <person name="Kampfer P."/>
            <person name="Glaeser S.P."/>
        </authorList>
    </citation>
    <scope>NUCLEOTIDE SEQUENCE [LARGE SCALE GENOMIC DNA]</scope>
    <source>
        <strain evidence="8 9">PP-F2FG21</strain>
    </source>
</reference>
<evidence type="ECO:0000256" key="4">
    <source>
        <dbReference type="SAM" id="MobiDB-lite"/>
    </source>
</evidence>
<sequence>MKTNFNPKHGLRIAAYICAVFAATLLNSCRKDNVSPPENEDSNATDRNRVSVESTAGFGNGTNLQPSYYNNGNPNFGWSLMKQQTKIKTLRIEIDPSRVSTSTAKGWITQAKSNGYTSIICTYHNFGGSDNLNDLLTAANWWKNNYNTLGGGFTINLCNEWGSHNISASTYASYYNQAIAVVRQVYSGNIIIDIPGYGQETLTAYNAIKTSSPKITDAKIILSTHIYPGNYNQGRGRTFQKSDLDDLSNTGKPVIVGEFGTGSGSCDWSGCVDYAKSKGWTVLSWCWNGDGNNLNMVNPSWATNPTATSFTTNAYFNTVYAKL</sequence>
<comment type="similarity">
    <text evidence="3">Belongs to the glycosyl hydrolase 5 (cellulase A) family.</text>
</comment>
<dbReference type="RefSeq" id="WP_134335787.1">
    <property type="nucleotide sequence ID" value="NZ_BMCZ01000004.1"/>
</dbReference>
<feature type="chain" id="PRO_5043501291" evidence="5">
    <location>
        <begin position="23"/>
        <end position="323"/>
    </location>
</feature>
<keyword evidence="5" id="KW-0732">Signal</keyword>
<protein>
    <submittedName>
        <fullName evidence="8">Glycoside hydrolase</fullName>
    </submittedName>
</protein>
<evidence type="ECO:0000256" key="2">
    <source>
        <dbReference type="ARBA" id="ARBA00023295"/>
    </source>
</evidence>
<evidence type="ECO:0000313" key="9">
    <source>
        <dbReference type="Proteomes" id="UP000297248"/>
    </source>
</evidence>
<feature type="domain" description="Glycoside hydrolase family 5" evidence="6">
    <location>
        <begin position="105"/>
        <end position="290"/>
    </location>
</feature>
<reference evidence="7 10" key="3">
    <citation type="submission" date="2020-08" db="EMBL/GenBank/DDBJ databases">
        <title>Genomic Encyclopedia of Type Strains, Phase IV (KMG-IV): sequencing the most valuable type-strain genomes for metagenomic binning, comparative biology and taxonomic classification.</title>
        <authorList>
            <person name="Goeker M."/>
        </authorList>
    </citation>
    <scope>NUCLEOTIDE SEQUENCE [LARGE SCALE GENOMIC DNA]</scope>
    <source>
        <strain evidence="7 10">DSM 100995</strain>
    </source>
</reference>